<dbReference type="OrthoDB" id="1091634at2"/>
<organism evidence="2 3">
    <name type="scientific">Pedobacter caeni</name>
    <dbReference type="NCBI Taxonomy" id="288992"/>
    <lineage>
        <taxon>Bacteria</taxon>
        <taxon>Pseudomonadati</taxon>
        <taxon>Bacteroidota</taxon>
        <taxon>Sphingobacteriia</taxon>
        <taxon>Sphingobacteriales</taxon>
        <taxon>Sphingobacteriaceae</taxon>
        <taxon>Pedobacter</taxon>
    </lineage>
</organism>
<evidence type="ECO:0000256" key="1">
    <source>
        <dbReference type="SAM" id="SignalP"/>
    </source>
</evidence>
<keyword evidence="3" id="KW-1185">Reference proteome</keyword>
<name>A0A1M4ZCA0_9SPHI</name>
<dbReference type="STRING" id="288992.SAMN04488522_102272"/>
<feature type="chain" id="PRO_5012363974" evidence="1">
    <location>
        <begin position="24"/>
        <end position="232"/>
    </location>
</feature>
<dbReference type="EMBL" id="FQUQ01000002">
    <property type="protein sequence ID" value="SHF15660.1"/>
    <property type="molecule type" value="Genomic_DNA"/>
</dbReference>
<feature type="signal peptide" evidence="1">
    <location>
        <begin position="1"/>
        <end position="23"/>
    </location>
</feature>
<proteinExistence type="predicted"/>
<sequence length="232" mass="25767">MTRKIFLSVLTSLILLTSMGSVAGKGIDSIPSRVLILGNSITFHGAKPSVGWTGNWGMAASTAEKDYVHILQAKMKAVRPNVKLKSGNIAAGFERQFWKYNPDDFKDYKAFDPDLIILVIGENVDDAMAVKQGLGTYLGQFVKELSGRSNVKVCLVGSFWPNKNIDNIMKATAGQNNWSYVDLQGLYKERDKNTALNQYQNKGVGMHPSDQGMESIAERIWNSVQDWFVDQP</sequence>
<evidence type="ECO:0000313" key="2">
    <source>
        <dbReference type="EMBL" id="SHF15660.1"/>
    </source>
</evidence>
<dbReference type="Gene3D" id="3.40.50.1110">
    <property type="entry name" value="SGNH hydrolase"/>
    <property type="match status" value="1"/>
</dbReference>
<reference evidence="3" key="1">
    <citation type="submission" date="2016-11" db="EMBL/GenBank/DDBJ databases">
        <authorList>
            <person name="Varghese N."/>
            <person name="Submissions S."/>
        </authorList>
    </citation>
    <scope>NUCLEOTIDE SEQUENCE [LARGE SCALE GENOMIC DNA]</scope>
    <source>
        <strain evidence="3">DSM 16990</strain>
    </source>
</reference>
<dbReference type="InterPro" id="IPR036514">
    <property type="entry name" value="SGNH_hydro_sf"/>
</dbReference>
<dbReference type="AlphaFoldDB" id="A0A1M4ZCA0"/>
<dbReference type="RefSeq" id="WP_073230060.1">
    <property type="nucleotide sequence ID" value="NZ_FQUQ01000002.1"/>
</dbReference>
<dbReference type="GO" id="GO:0016788">
    <property type="term" value="F:hydrolase activity, acting on ester bonds"/>
    <property type="evidence" value="ECO:0007669"/>
    <property type="project" value="UniProtKB-ARBA"/>
</dbReference>
<gene>
    <name evidence="2" type="ORF">SAMN04488522_102272</name>
</gene>
<accession>A0A1M4ZCA0</accession>
<dbReference type="SUPFAM" id="SSF52266">
    <property type="entry name" value="SGNH hydrolase"/>
    <property type="match status" value="1"/>
</dbReference>
<dbReference type="Proteomes" id="UP000184287">
    <property type="component" value="Unassembled WGS sequence"/>
</dbReference>
<protein>
    <submittedName>
        <fullName evidence="2">Lysophospholipase L1</fullName>
    </submittedName>
</protein>
<evidence type="ECO:0000313" key="3">
    <source>
        <dbReference type="Proteomes" id="UP000184287"/>
    </source>
</evidence>
<keyword evidence="1" id="KW-0732">Signal</keyword>